<evidence type="ECO:0008006" key="6">
    <source>
        <dbReference type="Google" id="ProtNLM"/>
    </source>
</evidence>
<dbReference type="AlphaFoldDB" id="A0A498JQG1"/>
<organism evidence="4 5">
    <name type="scientific">Malus domestica</name>
    <name type="common">Apple</name>
    <name type="synonym">Pyrus malus</name>
    <dbReference type="NCBI Taxonomy" id="3750"/>
    <lineage>
        <taxon>Eukaryota</taxon>
        <taxon>Viridiplantae</taxon>
        <taxon>Streptophyta</taxon>
        <taxon>Embryophyta</taxon>
        <taxon>Tracheophyta</taxon>
        <taxon>Spermatophyta</taxon>
        <taxon>Magnoliopsida</taxon>
        <taxon>eudicotyledons</taxon>
        <taxon>Gunneridae</taxon>
        <taxon>Pentapetalae</taxon>
        <taxon>rosids</taxon>
        <taxon>fabids</taxon>
        <taxon>Rosales</taxon>
        <taxon>Rosaceae</taxon>
        <taxon>Amygdaloideae</taxon>
        <taxon>Maleae</taxon>
        <taxon>Malus</taxon>
    </lineage>
</organism>
<dbReference type="STRING" id="3750.A0A498JQG1"/>
<feature type="compositionally biased region" description="Acidic residues" evidence="1">
    <location>
        <begin position="126"/>
        <end position="136"/>
    </location>
</feature>
<dbReference type="Pfam" id="PF04783">
    <property type="entry name" value="DUF630"/>
    <property type="match status" value="1"/>
</dbReference>
<feature type="region of interest" description="Disordered" evidence="1">
    <location>
        <begin position="111"/>
        <end position="143"/>
    </location>
</feature>
<accession>A0A498JQG1</accession>
<evidence type="ECO:0000256" key="1">
    <source>
        <dbReference type="SAM" id="MobiDB-lite"/>
    </source>
</evidence>
<feature type="compositionally biased region" description="Acidic residues" evidence="1">
    <location>
        <begin position="200"/>
        <end position="219"/>
    </location>
</feature>
<evidence type="ECO:0000259" key="3">
    <source>
        <dbReference type="Pfam" id="PF04783"/>
    </source>
</evidence>
<feature type="compositionally biased region" description="Basic and acidic residues" evidence="1">
    <location>
        <begin position="225"/>
        <end position="237"/>
    </location>
</feature>
<gene>
    <name evidence="4" type="ORF">DVH24_010005</name>
</gene>
<feature type="region of interest" description="Disordered" evidence="1">
    <location>
        <begin position="718"/>
        <end position="739"/>
    </location>
</feature>
<dbReference type="EMBL" id="RDQH01000331">
    <property type="protein sequence ID" value="RXH97680.1"/>
    <property type="molecule type" value="Genomic_DNA"/>
</dbReference>
<evidence type="ECO:0000313" key="4">
    <source>
        <dbReference type="EMBL" id="RXH97680.1"/>
    </source>
</evidence>
<keyword evidence="5" id="KW-1185">Reference proteome</keyword>
<dbReference type="PANTHER" id="PTHR21450">
    <property type="entry name" value="PROTEIN ALTERED PHOSPHATE STARVATION RESPONSE 1"/>
    <property type="match status" value="1"/>
</dbReference>
<protein>
    <recommendedName>
        <fullName evidence="6">DUF632 domain-containing protein</fullName>
    </recommendedName>
</protein>
<dbReference type="SMR" id="A0A498JQG1"/>
<sequence>MGGCVASKLEEEGGVVTICRERKRQLKLAVEKRYALAEAHCKYGHALFAVAAAVDFFVAGYSSPPKPYLITFSPHSTPPQPPESAAPLPITENVITNPMFLQQRPSESTHEAIACHSCGSSTSSDSSEEEREEEEQKTDVREEEQGCGYFYMQMPPAMPSPQRDFGWDFFNPFDAVRPEVISGYRRSSDEDLRVVREEEGIPELEEEEGESQREEEQEENQAVVVEEKGSGEQRDGGAEVVKVVDEAANAREGEQKGLAVIDTPAEGRELLEALKDIVDLFSRASDSAKDVSRMLDANKLQMQSGLEEIKENSTKLIQAITWHNSTSSSKLSSCKSLVASRSKGSSTWTEFNNDLFNDYGGMDSGSHSLTLERLYAWEKKLYEEVKAGDMTRKLYEKKCSRLKHHDIGDNETMDKTRAAVKDLYARILIAIRSAESISKRIQILRDEELQPQIVELLKGLMRTWKIMLESHETQHKILSEVKSFASSAYGKFSNISHMRATLQLLAELQNWHACFKEYVAAQKAYVGTLHGWLTKFVVPEENFYSGSRSSAAPFGVNGPPLLIICHDWLSSLEKLPDTLVTIALRSFTKDVRALLNQQGEEQKQKRKVDSLGKELDRRVRAFQKTESRCLEPKLTEQKCETDMEHKTESMTEKKEQIDMFRRKVDMEREKHQNYIEETQRITLNGIQAGFCSVFESLAEFSRASQKLYSDLMTCSENADKAGNPAYIEGGIKDDKNSSR</sequence>
<feature type="compositionally biased region" description="Basic and acidic residues" evidence="1">
    <location>
        <begin position="730"/>
        <end position="739"/>
    </location>
</feature>
<comment type="caution">
    <text evidence="4">The sequence shown here is derived from an EMBL/GenBank/DDBJ whole genome shotgun (WGS) entry which is preliminary data.</text>
</comment>
<feature type="region of interest" description="Disordered" evidence="1">
    <location>
        <begin position="196"/>
        <end position="237"/>
    </location>
</feature>
<feature type="domain" description="DUF632" evidence="2">
    <location>
        <begin position="270"/>
        <end position="592"/>
    </location>
</feature>
<proteinExistence type="predicted"/>
<reference evidence="4 5" key="1">
    <citation type="submission" date="2018-10" db="EMBL/GenBank/DDBJ databases">
        <title>A high-quality apple genome assembly.</title>
        <authorList>
            <person name="Hu J."/>
        </authorList>
    </citation>
    <scope>NUCLEOTIDE SEQUENCE [LARGE SCALE GENOMIC DNA]</scope>
    <source>
        <strain evidence="5">cv. HFTH1</strain>
        <tissue evidence="4">Young leaf</tissue>
    </source>
</reference>
<dbReference type="Proteomes" id="UP000290289">
    <property type="component" value="Chromosome 5"/>
</dbReference>
<dbReference type="InterPro" id="IPR027267">
    <property type="entry name" value="AH/BAR_dom_sf"/>
</dbReference>
<dbReference type="PANTHER" id="PTHR21450:SF17">
    <property type="entry name" value="OS09G0542500 PROTEIN"/>
    <property type="match status" value="1"/>
</dbReference>
<dbReference type="InterPro" id="IPR006868">
    <property type="entry name" value="DUF630"/>
</dbReference>
<feature type="domain" description="DUF630" evidence="3">
    <location>
        <begin position="3"/>
        <end position="59"/>
    </location>
</feature>
<dbReference type="Pfam" id="PF04782">
    <property type="entry name" value="DUF632"/>
    <property type="match status" value="1"/>
</dbReference>
<evidence type="ECO:0000259" key="2">
    <source>
        <dbReference type="Pfam" id="PF04782"/>
    </source>
</evidence>
<dbReference type="SUPFAM" id="SSF103657">
    <property type="entry name" value="BAR/IMD domain-like"/>
    <property type="match status" value="1"/>
</dbReference>
<name>A0A498JQG1_MALDO</name>
<evidence type="ECO:0000313" key="5">
    <source>
        <dbReference type="Proteomes" id="UP000290289"/>
    </source>
</evidence>
<dbReference type="InterPro" id="IPR006867">
    <property type="entry name" value="DUF632"/>
</dbReference>